<keyword evidence="4" id="KW-0067">ATP-binding</keyword>
<evidence type="ECO:0000256" key="3">
    <source>
        <dbReference type="ARBA" id="ARBA00022806"/>
    </source>
</evidence>
<evidence type="ECO:0000256" key="2">
    <source>
        <dbReference type="ARBA" id="ARBA00022801"/>
    </source>
</evidence>
<dbReference type="Gene3D" id="3.40.50.300">
    <property type="entry name" value="P-loop containing nucleotide triphosphate hydrolases"/>
    <property type="match status" value="1"/>
</dbReference>
<organism evidence="7 8">
    <name type="scientific">Demequina litorisediminis</name>
    <dbReference type="NCBI Taxonomy" id="1849022"/>
    <lineage>
        <taxon>Bacteria</taxon>
        <taxon>Bacillati</taxon>
        <taxon>Actinomycetota</taxon>
        <taxon>Actinomycetes</taxon>
        <taxon>Micrococcales</taxon>
        <taxon>Demequinaceae</taxon>
        <taxon>Demequina</taxon>
    </lineage>
</organism>
<dbReference type="EMBL" id="BSUN01000001">
    <property type="protein sequence ID" value="GMA36458.1"/>
    <property type="molecule type" value="Genomic_DNA"/>
</dbReference>
<dbReference type="InterPro" id="IPR027417">
    <property type="entry name" value="P-loop_NTPase"/>
</dbReference>
<evidence type="ECO:0000256" key="4">
    <source>
        <dbReference type="ARBA" id="ARBA00022840"/>
    </source>
</evidence>
<accession>A0ABQ6IEZ5</accession>
<dbReference type="Proteomes" id="UP001157125">
    <property type="component" value="Unassembled WGS sequence"/>
</dbReference>
<reference evidence="8" key="1">
    <citation type="journal article" date="2019" name="Int. J. Syst. Evol. Microbiol.">
        <title>The Global Catalogue of Microorganisms (GCM) 10K type strain sequencing project: providing services to taxonomists for standard genome sequencing and annotation.</title>
        <authorList>
            <consortium name="The Broad Institute Genomics Platform"/>
            <consortium name="The Broad Institute Genome Sequencing Center for Infectious Disease"/>
            <person name="Wu L."/>
            <person name="Ma J."/>
        </authorList>
    </citation>
    <scope>NUCLEOTIDE SEQUENCE [LARGE SCALE GENOMIC DNA]</scope>
    <source>
        <strain evidence="8">NBRC 112299</strain>
    </source>
</reference>
<dbReference type="SUPFAM" id="SSF52540">
    <property type="entry name" value="P-loop containing nucleoside triphosphate hydrolases"/>
    <property type="match status" value="1"/>
</dbReference>
<evidence type="ECO:0000313" key="7">
    <source>
        <dbReference type="EMBL" id="GMA36458.1"/>
    </source>
</evidence>
<keyword evidence="1" id="KW-0547">Nucleotide-binding</keyword>
<dbReference type="InterPro" id="IPR014016">
    <property type="entry name" value="UvrD-like_ATP-bd"/>
</dbReference>
<evidence type="ECO:0000313" key="8">
    <source>
        <dbReference type="Proteomes" id="UP001157125"/>
    </source>
</evidence>
<gene>
    <name evidence="7" type="ORF">GCM10025876_26620</name>
</gene>
<keyword evidence="3" id="KW-0347">Helicase</keyword>
<keyword evidence="8" id="KW-1185">Reference proteome</keyword>
<proteinExistence type="predicted"/>
<comment type="caution">
    <text evidence="7">The sequence shown here is derived from an EMBL/GenBank/DDBJ whole genome shotgun (WGS) entry which is preliminary data.</text>
</comment>
<protein>
    <recommendedName>
        <fullName evidence="6">UvrD-like helicase ATP-binding domain-containing protein</fullName>
    </recommendedName>
</protein>
<feature type="compositionally biased region" description="Basic residues" evidence="5">
    <location>
        <begin position="206"/>
        <end position="220"/>
    </location>
</feature>
<keyword evidence="2" id="KW-0378">Hydrolase</keyword>
<evidence type="ECO:0000256" key="1">
    <source>
        <dbReference type="ARBA" id="ARBA00022741"/>
    </source>
</evidence>
<feature type="domain" description="UvrD-like helicase ATP-binding" evidence="6">
    <location>
        <begin position="15"/>
        <end position="99"/>
    </location>
</feature>
<evidence type="ECO:0000256" key="5">
    <source>
        <dbReference type="SAM" id="MobiDB-lite"/>
    </source>
</evidence>
<dbReference type="Pfam" id="PF00580">
    <property type="entry name" value="UvrD-helicase"/>
    <property type="match status" value="1"/>
</dbReference>
<evidence type="ECO:0000259" key="6">
    <source>
        <dbReference type="Pfam" id="PF00580"/>
    </source>
</evidence>
<feature type="region of interest" description="Disordered" evidence="5">
    <location>
        <begin position="206"/>
        <end position="230"/>
    </location>
</feature>
<sequence>MRMVYLLDHAHDLFGRALSPDEILCLTFTRKAAAEIAERAGARIAAVFGEDPARPPVSVATYNGYAASLVAEHGLRLGVDPDAATVTDAALWQIADDIVTHWESPVASGAAVSTLTGAVSRFAAQTREHLTDPAAVRDWAERTLTSLQGLPGARGGTALVNANGNPTEEAKQAQATRDAHRPCAHGARIPAPQARRVLAGLLRPGGIRRRPRRPRTRPGHRTQPVPCGAARRVSGHLARATAAVCTHVRPGPPRHGGR</sequence>
<name>A0ABQ6IEZ5_9MICO</name>